<dbReference type="Proteomes" id="UP000604046">
    <property type="component" value="Unassembled WGS sequence"/>
</dbReference>
<proteinExistence type="predicted"/>
<organism evidence="2 3">
    <name type="scientific">Symbiodinium natans</name>
    <dbReference type="NCBI Taxonomy" id="878477"/>
    <lineage>
        <taxon>Eukaryota</taxon>
        <taxon>Sar</taxon>
        <taxon>Alveolata</taxon>
        <taxon>Dinophyceae</taxon>
        <taxon>Suessiales</taxon>
        <taxon>Symbiodiniaceae</taxon>
        <taxon>Symbiodinium</taxon>
    </lineage>
</organism>
<name>A0A812MNQ5_9DINO</name>
<reference evidence="2" key="1">
    <citation type="submission" date="2021-02" db="EMBL/GenBank/DDBJ databases">
        <authorList>
            <person name="Dougan E. K."/>
            <person name="Rhodes N."/>
            <person name="Thang M."/>
            <person name="Chan C."/>
        </authorList>
    </citation>
    <scope>NUCLEOTIDE SEQUENCE</scope>
</reference>
<gene>
    <name evidence="2" type="ORF">SNAT2548_LOCUS14671</name>
</gene>
<sequence length="188" mass="20397">MWPAGSPISGALGPTKDSGAPHLPAACASPDQCAEAGTDHRGSRRARKALKIPVASWCACNAEAGLLEQSPERGASEATACKARTARKARHKVQEMQEMQERGVCGGAELGRAPAARKAACLELTVDDQMTGADEELWRQVINAWKAPRARQQEELLIKTTCIGVHRQRRWDVADPKAHLEFMPRAQL</sequence>
<feature type="region of interest" description="Disordered" evidence="1">
    <location>
        <begin position="1"/>
        <end position="40"/>
    </location>
</feature>
<accession>A0A812MNQ5</accession>
<evidence type="ECO:0000256" key="1">
    <source>
        <dbReference type="SAM" id="MobiDB-lite"/>
    </source>
</evidence>
<dbReference type="EMBL" id="CAJNDS010001746">
    <property type="protein sequence ID" value="CAE7276492.1"/>
    <property type="molecule type" value="Genomic_DNA"/>
</dbReference>
<evidence type="ECO:0000313" key="2">
    <source>
        <dbReference type="EMBL" id="CAE7276492.1"/>
    </source>
</evidence>
<keyword evidence="3" id="KW-1185">Reference proteome</keyword>
<protein>
    <submittedName>
        <fullName evidence="2">Uncharacterized protein</fullName>
    </submittedName>
</protein>
<dbReference type="AlphaFoldDB" id="A0A812MNQ5"/>
<comment type="caution">
    <text evidence="2">The sequence shown here is derived from an EMBL/GenBank/DDBJ whole genome shotgun (WGS) entry which is preliminary data.</text>
</comment>
<evidence type="ECO:0000313" key="3">
    <source>
        <dbReference type="Proteomes" id="UP000604046"/>
    </source>
</evidence>